<reference evidence="8" key="1">
    <citation type="journal article" date="2023" name="Mol. Phylogenet. Evol.">
        <title>Genome-scale phylogeny and comparative genomics of the fungal order Sordariales.</title>
        <authorList>
            <person name="Hensen N."/>
            <person name="Bonometti L."/>
            <person name="Westerberg I."/>
            <person name="Brannstrom I.O."/>
            <person name="Guillou S."/>
            <person name="Cros-Aarteil S."/>
            <person name="Calhoun S."/>
            <person name="Haridas S."/>
            <person name="Kuo A."/>
            <person name="Mondo S."/>
            <person name="Pangilinan J."/>
            <person name="Riley R."/>
            <person name="LaButti K."/>
            <person name="Andreopoulos B."/>
            <person name="Lipzen A."/>
            <person name="Chen C."/>
            <person name="Yan M."/>
            <person name="Daum C."/>
            <person name="Ng V."/>
            <person name="Clum A."/>
            <person name="Steindorff A."/>
            <person name="Ohm R.A."/>
            <person name="Martin F."/>
            <person name="Silar P."/>
            <person name="Natvig D.O."/>
            <person name="Lalanne C."/>
            <person name="Gautier V."/>
            <person name="Ament-Velasquez S.L."/>
            <person name="Kruys A."/>
            <person name="Hutchinson M.I."/>
            <person name="Powell A.J."/>
            <person name="Barry K."/>
            <person name="Miller A.N."/>
            <person name="Grigoriev I.V."/>
            <person name="Debuchy R."/>
            <person name="Gladieux P."/>
            <person name="Hiltunen Thoren M."/>
            <person name="Johannesson H."/>
        </authorList>
    </citation>
    <scope>NUCLEOTIDE SEQUENCE</scope>
    <source>
        <strain evidence="8">CBS 560.94</strain>
    </source>
</reference>
<dbReference type="Pfam" id="PF10501">
    <property type="entry name" value="Ribosomal_L50"/>
    <property type="match status" value="1"/>
</dbReference>
<keyword evidence="9" id="KW-1185">Reference proteome</keyword>
<organism evidence="8 9">
    <name type="scientific">Neurospora tetraspora</name>
    <dbReference type="NCBI Taxonomy" id="94610"/>
    <lineage>
        <taxon>Eukaryota</taxon>
        <taxon>Fungi</taxon>
        <taxon>Dikarya</taxon>
        <taxon>Ascomycota</taxon>
        <taxon>Pezizomycotina</taxon>
        <taxon>Sordariomycetes</taxon>
        <taxon>Sordariomycetidae</taxon>
        <taxon>Sordariales</taxon>
        <taxon>Sordariaceae</taxon>
        <taxon>Neurospora</taxon>
    </lineage>
</organism>
<keyword evidence="3" id="KW-0689">Ribosomal protein</keyword>
<evidence type="ECO:0000256" key="5">
    <source>
        <dbReference type="ARBA" id="ARBA00023274"/>
    </source>
</evidence>
<proteinExistence type="inferred from homology"/>
<dbReference type="GO" id="GO:0005739">
    <property type="term" value="C:mitochondrion"/>
    <property type="evidence" value="ECO:0007669"/>
    <property type="project" value="UniProtKB-SubCell"/>
</dbReference>
<evidence type="ECO:0000256" key="7">
    <source>
        <dbReference type="SAM" id="MobiDB-lite"/>
    </source>
</evidence>
<comment type="similarity">
    <text evidence="2">Belongs to the mitochondrion-specific ribosomal protein mL50 family.</text>
</comment>
<sequence length="447" mass="49815">MRRIIPRIPSTASALCSSSSPVASTSAAPLRALRAQATAAADSSSTCQSCNFSTQISATRNRVWQNTLQTQRRCASTVSETTPEAPVAAAAAEVATESTETVEQQRKRKGGFETPRQVNLVLPGQPTRADAPEKIRDPNYEPATSGAGLQEIGGMSDWWSKPEHFRDGGKQFEYQGFAPQEKITDPRLLKVILRRALVEGLALKKFGANPKNPADMVSIIGNGDHWQKTVAVEMCRGENGELSLKNHSDLQRVWILMRNAAEKADNTLEWQEQVRRLRSLGEKEQADQLLEEGKKLGYRLKGEEGSRVKLTVDEAIELRKSWNNDWKEATIRDPVVKFYAAKRIQKMTGHILSDGKLTSIQTVANFMDALVTPPKPKKLAEQIEQSSILPELPNVKVYPRRVTPVDKEKMVGRWKVIQKELQKRELPVLGTGNIGKYVELKWLGSKQ</sequence>
<dbReference type="RefSeq" id="XP_062680464.1">
    <property type="nucleotide sequence ID" value="XM_062831042.1"/>
</dbReference>
<evidence type="ECO:0000256" key="3">
    <source>
        <dbReference type="ARBA" id="ARBA00022980"/>
    </source>
</evidence>
<evidence type="ECO:0000256" key="1">
    <source>
        <dbReference type="ARBA" id="ARBA00004173"/>
    </source>
</evidence>
<evidence type="ECO:0000256" key="6">
    <source>
        <dbReference type="ARBA" id="ARBA00035183"/>
    </source>
</evidence>
<keyword evidence="5" id="KW-0687">Ribonucleoprotein</keyword>
<name>A0AAE0MR41_9PEZI</name>
<comment type="caution">
    <text evidence="8">The sequence shown here is derived from an EMBL/GenBank/DDBJ whole genome shotgun (WGS) entry which is preliminary data.</text>
</comment>
<feature type="compositionally biased region" description="Low complexity" evidence="7">
    <location>
        <begin position="92"/>
        <end position="102"/>
    </location>
</feature>
<evidence type="ECO:0000256" key="2">
    <source>
        <dbReference type="ARBA" id="ARBA00008860"/>
    </source>
</evidence>
<dbReference type="GO" id="GO:0005840">
    <property type="term" value="C:ribosome"/>
    <property type="evidence" value="ECO:0007669"/>
    <property type="project" value="UniProtKB-KW"/>
</dbReference>
<dbReference type="GeneID" id="87868196"/>
<evidence type="ECO:0000313" key="8">
    <source>
        <dbReference type="EMBL" id="KAK3342671.1"/>
    </source>
</evidence>
<feature type="compositionally biased region" description="Basic and acidic residues" evidence="7">
    <location>
        <begin position="130"/>
        <end position="139"/>
    </location>
</feature>
<reference evidence="8" key="2">
    <citation type="submission" date="2023-06" db="EMBL/GenBank/DDBJ databases">
        <authorList>
            <consortium name="Lawrence Berkeley National Laboratory"/>
            <person name="Haridas S."/>
            <person name="Hensen N."/>
            <person name="Bonometti L."/>
            <person name="Westerberg I."/>
            <person name="Brannstrom I.O."/>
            <person name="Guillou S."/>
            <person name="Cros-Aarteil S."/>
            <person name="Calhoun S."/>
            <person name="Kuo A."/>
            <person name="Mondo S."/>
            <person name="Pangilinan J."/>
            <person name="Riley R."/>
            <person name="Labutti K."/>
            <person name="Andreopoulos B."/>
            <person name="Lipzen A."/>
            <person name="Chen C."/>
            <person name="Yanf M."/>
            <person name="Daum C."/>
            <person name="Ng V."/>
            <person name="Clum A."/>
            <person name="Steindorff A."/>
            <person name="Ohm R."/>
            <person name="Martin F."/>
            <person name="Silar P."/>
            <person name="Natvig D."/>
            <person name="Lalanne C."/>
            <person name="Gautier V."/>
            <person name="Ament-Velasquez S.L."/>
            <person name="Kruys A."/>
            <person name="Hutchinson M.I."/>
            <person name="Powell A.J."/>
            <person name="Barry K."/>
            <person name="Miller A.N."/>
            <person name="Grigoriev I.V."/>
            <person name="Debuchy R."/>
            <person name="Gladieux P."/>
            <person name="Thoren M.H."/>
            <person name="Johannesson H."/>
        </authorList>
    </citation>
    <scope>NUCLEOTIDE SEQUENCE</scope>
    <source>
        <strain evidence="8">CBS 560.94</strain>
    </source>
</reference>
<dbReference type="EMBL" id="JAUEPP010000005">
    <property type="protein sequence ID" value="KAK3342671.1"/>
    <property type="molecule type" value="Genomic_DNA"/>
</dbReference>
<protein>
    <recommendedName>
        <fullName evidence="6">Large ribosomal subunit protein mL50</fullName>
    </recommendedName>
</protein>
<accession>A0AAE0MR41</accession>
<feature type="region of interest" description="Disordered" evidence="7">
    <location>
        <begin position="92"/>
        <end position="148"/>
    </location>
</feature>
<dbReference type="GO" id="GO:1990904">
    <property type="term" value="C:ribonucleoprotein complex"/>
    <property type="evidence" value="ECO:0007669"/>
    <property type="project" value="UniProtKB-KW"/>
</dbReference>
<evidence type="ECO:0000256" key="4">
    <source>
        <dbReference type="ARBA" id="ARBA00023128"/>
    </source>
</evidence>
<dbReference type="InterPro" id="IPR018305">
    <property type="entry name" value="Ribosomal_m50"/>
</dbReference>
<dbReference type="Proteomes" id="UP001278500">
    <property type="component" value="Unassembled WGS sequence"/>
</dbReference>
<evidence type="ECO:0000313" key="9">
    <source>
        <dbReference type="Proteomes" id="UP001278500"/>
    </source>
</evidence>
<keyword evidence="4" id="KW-0496">Mitochondrion</keyword>
<gene>
    <name evidence="8" type="ORF">B0H65DRAFT_589678</name>
</gene>
<dbReference type="AlphaFoldDB" id="A0AAE0MR41"/>
<comment type="subcellular location">
    <subcellularLocation>
        <location evidence="1">Mitochondrion</location>
    </subcellularLocation>
</comment>